<dbReference type="Proteomes" id="UP000499080">
    <property type="component" value="Unassembled WGS sequence"/>
</dbReference>
<protein>
    <submittedName>
        <fullName evidence="3">Uncharacterized protein</fullName>
    </submittedName>
</protein>
<evidence type="ECO:0000256" key="1">
    <source>
        <dbReference type="SAM" id="MobiDB-lite"/>
    </source>
</evidence>
<evidence type="ECO:0000313" key="4">
    <source>
        <dbReference type="Proteomes" id="UP000499080"/>
    </source>
</evidence>
<keyword evidence="2" id="KW-0732">Signal</keyword>
<keyword evidence="4" id="KW-1185">Reference proteome</keyword>
<dbReference type="EMBL" id="BGPR01005288">
    <property type="protein sequence ID" value="GBN08740.1"/>
    <property type="molecule type" value="Genomic_DNA"/>
</dbReference>
<feature type="chain" id="PRO_5021274324" evidence="2">
    <location>
        <begin position="23"/>
        <end position="173"/>
    </location>
</feature>
<feature type="compositionally biased region" description="Basic and acidic residues" evidence="1">
    <location>
        <begin position="161"/>
        <end position="173"/>
    </location>
</feature>
<feature type="compositionally biased region" description="Acidic residues" evidence="1">
    <location>
        <begin position="121"/>
        <end position="140"/>
    </location>
</feature>
<organism evidence="3 4">
    <name type="scientific">Araneus ventricosus</name>
    <name type="common">Orbweaver spider</name>
    <name type="synonym">Epeira ventricosa</name>
    <dbReference type="NCBI Taxonomy" id="182803"/>
    <lineage>
        <taxon>Eukaryota</taxon>
        <taxon>Metazoa</taxon>
        <taxon>Ecdysozoa</taxon>
        <taxon>Arthropoda</taxon>
        <taxon>Chelicerata</taxon>
        <taxon>Arachnida</taxon>
        <taxon>Araneae</taxon>
        <taxon>Araneomorphae</taxon>
        <taxon>Entelegynae</taxon>
        <taxon>Araneoidea</taxon>
        <taxon>Araneidae</taxon>
        <taxon>Araneus</taxon>
    </lineage>
</organism>
<dbReference type="AlphaFoldDB" id="A0A4Y2L3A0"/>
<feature type="signal peptide" evidence="2">
    <location>
        <begin position="1"/>
        <end position="22"/>
    </location>
</feature>
<gene>
    <name evidence="3" type="ORF">AVEN_64894_1</name>
</gene>
<name>A0A4Y2L3A0_ARAVE</name>
<sequence>MHTSSIVVCLLTCRVRLARVDAASLGIKLTQTVINYGNSSHFQLKEYVLQCTGNWKAHNLLGLWNDPARLSVCTTNQLLLADDNVSSLLSFPNRNVYLLLTTLTSYGKKMESLRKLLAGVETDEDSDLDNEDNGPEDNLEENFSNHESFSEHDTESEEDRDSGKEVNKSELFS</sequence>
<proteinExistence type="predicted"/>
<feature type="region of interest" description="Disordered" evidence="1">
    <location>
        <begin position="121"/>
        <end position="173"/>
    </location>
</feature>
<accession>A0A4Y2L3A0</accession>
<comment type="caution">
    <text evidence="3">The sequence shown here is derived from an EMBL/GenBank/DDBJ whole genome shotgun (WGS) entry which is preliminary data.</text>
</comment>
<evidence type="ECO:0000256" key="2">
    <source>
        <dbReference type="SAM" id="SignalP"/>
    </source>
</evidence>
<evidence type="ECO:0000313" key="3">
    <source>
        <dbReference type="EMBL" id="GBN08740.1"/>
    </source>
</evidence>
<reference evidence="3 4" key="1">
    <citation type="journal article" date="2019" name="Sci. Rep.">
        <title>Orb-weaving spider Araneus ventricosus genome elucidates the spidroin gene catalogue.</title>
        <authorList>
            <person name="Kono N."/>
            <person name="Nakamura H."/>
            <person name="Ohtoshi R."/>
            <person name="Moran D.A.P."/>
            <person name="Shinohara A."/>
            <person name="Yoshida Y."/>
            <person name="Fujiwara M."/>
            <person name="Mori M."/>
            <person name="Tomita M."/>
            <person name="Arakawa K."/>
        </authorList>
    </citation>
    <scope>NUCLEOTIDE SEQUENCE [LARGE SCALE GENOMIC DNA]</scope>
</reference>